<feature type="compositionally biased region" description="Acidic residues" evidence="1">
    <location>
        <begin position="325"/>
        <end position="338"/>
    </location>
</feature>
<feature type="region of interest" description="Disordered" evidence="1">
    <location>
        <begin position="224"/>
        <end position="258"/>
    </location>
</feature>
<evidence type="ECO:0000313" key="2">
    <source>
        <dbReference type="EMBL" id="KAH9826603.1"/>
    </source>
</evidence>
<dbReference type="InterPro" id="IPR011990">
    <property type="entry name" value="TPR-like_helical_dom_sf"/>
</dbReference>
<dbReference type="SUPFAM" id="SSF48452">
    <property type="entry name" value="TPR-like"/>
    <property type="match status" value="1"/>
</dbReference>
<feature type="compositionally biased region" description="Basic and acidic residues" evidence="1">
    <location>
        <begin position="415"/>
        <end position="429"/>
    </location>
</feature>
<feature type="region of interest" description="Disordered" evidence="1">
    <location>
        <begin position="275"/>
        <end position="443"/>
    </location>
</feature>
<dbReference type="OrthoDB" id="9991317at2759"/>
<feature type="compositionally biased region" description="Acidic residues" evidence="1">
    <location>
        <begin position="58"/>
        <end position="80"/>
    </location>
</feature>
<accession>A0A9W7SQR1</accession>
<gene>
    <name evidence="2" type="ORF">Tdes44962_MAKER00567</name>
</gene>
<feature type="region of interest" description="Disordered" evidence="1">
    <location>
        <begin position="948"/>
        <end position="988"/>
    </location>
</feature>
<name>A0A9W7SQR1_9PEZI</name>
<dbReference type="Gene3D" id="1.25.40.10">
    <property type="entry name" value="Tetratricopeptide repeat domain"/>
    <property type="match status" value="2"/>
</dbReference>
<organism evidence="2 3">
    <name type="scientific">Teratosphaeria destructans</name>
    <dbReference type="NCBI Taxonomy" id="418781"/>
    <lineage>
        <taxon>Eukaryota</taxon>
        <taxon>Fungi</taxon>
        <taxon>Dikarya</taxon>
        <taxon>Ascomycota</taxon>
        <taxon>Pezizomycotina</taxon>
        <taxon>Dothideomycetes</taxon>
        <taxon>Dothideomycetidae</taxon>
        <taxon>Mycosphaerellales</taxon>
        <taxon>Teratosphaeriaceae</taxon>
        <taxon>Teratosphaeria</taxon>
    </lineage>
</organism>
<feature type="compositionally biased region" description="Basic and acidic residues" evidence="1">
    <location>
        <begin position="307"/>
        <end position="324"/>
    </location>
</feature>
<feature type="region of interest" description="Disordered" evidence="1">
    <location>
        <begin position="1"/>
        <end position="121"/>
    </location>
</feature>
<feature type="region of interest" description="Disordered" evidence="1">
    <location>
        <begin position="888"/>
        <end position="924"/>
    </location>
</feature>
<feature type="compositionally biased region" description="Basic and acidic residues" evidence="1">
    <location>
        <begin position="181"/>
        <end position="193"/>
    </location>
</feature>
<dbReference type="GO" id="GO:0006383">
    <property type="term" value="P:transcription by RNA polymerase III"/>
    <property type="evidence" value="ECO:0007669"/>
    <property type="project" value="InterPro"/>
</dbReference>
<evidence type="ECO:0000313" key="3">
    <source>
        <dbReference type="Proteomes" id="UP001138500"/>
    </source>
</evidence>
<comment type="caution">
    <text evidence="2">The sequence shown here is derived from an EMBL/GenBank/DDBJ whole genome shotgun (WGS) entry which is preliminary data.</text>
</comment>
<evidence type="ECO:0000256" key="1">
    <source>
        <dbReference type="SAM" id="MobiDB-lite"/>
    </source>
</evidence>
<dbReference type="PANTHER" id="PTHR23082:SF0">
    <property type="entry name" value="GENERAL TRANSCRIPTION FACTOR 3C POLYPEPTIDE 3"/>
    <property type="match status" value="1"/>
</dbReference>
<reference evidence="2 3" key="2">
    <citation type="journal article" date="2021" name="Curr. Genet.">
        <title>Genetic response to nitrogen starvation in the aggressive Eucalyptus foliar pathogen Teratosphaeria destructans.</title>
        <authorList>
            <person name="Havenga M."/>
            <person name="Wingfield B.D."/>
            <person name="Wingfield M.J."/>
            <person name="Dreyer L.L."/>
            <person name="Roets F."/>
            <person name="Aylward J."/>
        </authorList>
    </citation>
    <scope>NUCLEOTIDE SEQUENCE [LARGE SCALE GENOMIC DNA]</scope>
    <source>
        <strain evidence="2">CMW44962</strain>
    </source>
</reference>
<dbReference type="GO" id="GO:0000127">
    <property type="term" value="C:transcription factor TFIIIC complex"/>
    <property type="evidence" value="ECO:0007669"/>
    <property type="project" value="TreeGrafter"/>
</dbReference>
<feature type="region of interest" description="Disordered" evidence="1">
    <location>
        <begin position="173"/>
        <end position="198"/>
    </location>
</feature>
<reference evidence="2 3" key="1">
    <citation type="journal article" date="2018" name="IMA Fungus">
        <title>IMA Genome-F 10: Nine draft genome sequences of Claviceps purpurea s.lat., including C. arundinis, C. humidiphila, and C. cf. spartinae, pseudomolecules for the pitch canker pathogen Fusarium circinatum, draft genome of Davidsoniella eucalypti, Grosmannia galeiformis, Quambalaria eucalypti, and Teratosphaeria destructans.</title>
        <authorList>
            <person name="Wingfield B.D."/>
            <person name="Liu M."/>
            <person name="Nguyen H.D."/>
            <person name="Lane F.A."/>
            <person name="Morgan S.W."/>
            <person name="De Vos L."/>
            <person name="Wilken P.M."/>
            <person name="Duong T.A."/>
            <person name="Aylward J."/>
            <person name="Coetzee M.P."/>
            <person name="Dadej K."/>
            <person name="De Beer Z.W."/>
            <person name="Findlay W."/>
            <person name="Havenga M."/>
            <person name="Kolarik M."/>
            <person name="Menzies J.G."/>
            <person name="Naidoo K."/>
            <person name="Pochopski O."/>
            <person name="Shoukouhi P."/>
            <person name="Santana Q.C."/>
            <person name="Seifert K.A."/>
            <person name="Soal N."/>
            <person name="Steenkamp E.T."/>
            <person name="Tatham C.T."/>
            <person name="van der Nest M.A."/>
            <person name="Wingfield M.J."/>
        </authorList>
    </citation>
    <scope>NUCLEOTIDE SEQUENCE [LARGE SCALE GENOMIC DNA]</scope>
    <source>
        <strain evidence="2">CMW44962</strain>
    </source>
</reference>
<dbReference type="InterPro" id="IPR039340">
    <property type="entry name" value="Tfc4/TFIIIC-102/Sfc4"/>
</dbReference>
<dbReference type="Proteomes" id="UP001138500">
    <property type="component" value="Unassembled WGS sequence"/>
</dbReference>
<feature type="compositionally biased region" description="Acidic residues" evidence="1">
    <location>
        <begin position="286"/>
        <end position="304"/>
    </location>
</feature>
<proteinExistence type="predicted"/>
<dbReference type="EMBL" id="RIBY02001978">
    <property type="protein sequence ID" value="KAH9826603.1"/>
    <property type="molecule type" value="Genomic_DNA"/>
</dbReference>
<feature type="compositionally biased region" description="Basic residues" evidence="1">
    <location>
        <begin position="380"/>
        <end position="393"/>
    </location>
</feature>
<keyword evidence="3" id="KW-1185">Reference proteome</keyword>
<sequence length="1453" mass="163072">MADPDGDVDMHDQEYNYDDEFAGQSGHEHESPASEYAGEIEGGSDDDYSDQGDGLDGMADDQSPEEDEGDSSNATEDVDVEAGYGRLVSHMNRRRTGSNFDENIDPNLDASTGDHGDDLDPEIMEALDAGMSDVPATMRSGWRRKGRRAQAAERLATLNQLYSDADLTKTDSRGHVISSKRSRDSQDPLDYTRHLPKGMKPNSIEAAKLGAYNLIPEHDDVVFPNGKRAAPALAEKARRRSSQADQASSAPAIDPTLTDAVEQWNKSMSFWSTQPARDLGFAQDATDLDPDDLSGDDEEMEEAPMPDGEHNDAGDRSSAPRDDESYVESGEEDDEGGDADPLTKTPVHPYFAAVPQTVAAASQEDDSQQPEQSDAPQRPTRGRGSRGPRRARGGRKDGSGPRRGRGGWKQFLAGTEHDPKVRKREEQKAERRRRKEIAKRTGVPLRRGRVRREHLPSRECKSLMGQAAEAVMEGDLDTALRCAQAAIPADPEAYDAHSLLSDILAKMGRLVDARSALQFGAESTKLRNVEKWLDIAQRTIDLDDSVEPTRETLKQAIWAYGRAGKCSNYSTDPELKYAILVGKRDVHAALGNVKDAKREAYKAFTIHPEVMDNARVYAELCVQTGYAEDIEHAVQAYETAFHQHKGKDSFAETVEEMWSHVNIFVELLDKMGPKSSMKGTYWLKLLARWILGRKDEAFWDLLQDDDREFDIENERRGYVPEFQQGRATMDKSKYGSGLPLELRVKLGLFRLKMGYPHHPEAMKHLEFLLLLSDDVAEYYDLFLSVADTCMHYFKWEMALKLFDAVNEGVEVTEDFFFLEMAKCHRQLNHTAEAEEIYLRLIREKDDHLLARVDLAKLYESSGQPEKAFEMMRQVRKFNNNRLEILARHGLLPQGKKQSSPRAGLAKRPTQPLKSIPSATGPGTYEHFWQNATNVRAGADAPPLRTLAAKPLASGGSDDPDAHSSTEPNQGRKPRPVPSFPARPKARRLFDPKHDVIDKVQARIERIARDEGGVRANFSIVRELWPVLEDGTEDADAVERWMTAATKLVDTFRKMDVFYPQGSRLRRFGGYTSVKGRGDWGRRKKGKPQHLLADDVQREAQKTIDRLQPNEDEDEDLDMTAAMPEPSLDTPLNFHGIAFDEWHRVFVDLALLHAKRADQAACYDLLKGGMFYCNVFIYDWSLHRITIAAALLCALMFNDTDLVGDMARHFINKSDYRSGSTYQLLATSVRLCHGDWSTQGATQKFLHRMMKLADYNLLPQEIRKQLNYEQKSSVLENRRLRIGDGTGQLDAGILMLYGSMLFYGVTRNSNPLAYYLRALAIEPDNYSIHLAIGINYLHHAMKRMTDNRQTQIQQGLSFLSRYRALRVASGRAAHVQEAEYNVARAHHMVGLTHLAVPGYEVVLQYSQAVREEAGEDEAAAEDFAKEAAYALQQILALAGNQEAAMGVTEEYLVI</sequence>
<protein>
    <submittedName>
        <fullName evidence="2">Transcription factor tau subunit sfc4-like</fullName>
    </submittedName>
</protein>
<feature type="compositionally biased region" description="Low complexity" evidence="1">
    <location>
        <begin position="369"/>
        <end position="379"/>
    </location>
</feature>
<dbReference type="PANTHER" id="PTHR23082">
    <property type="entry name" value="TRANSCRIPTION INITIATION FACTOR IIIC TFIIIC , POLYPEPTIDE 3-RELATED"/>
    <property type="match status" value="1"/>
</dbReference>